<proteinExistence type="predicted"/>
<protein>
    <submittedName>
        <fullName evidence="1">Uncharacterized protein</fullName>
    </submittedName>
</protein>
<evidence type="ECO:0000313" key="1">
    <source>
        <dbReference type="EMBL" id="MDZ5084543.1"/>
    </source>
</evidence>
<gene>
    <name evidence="1" type="ORF">OHX15_04020</name>
</gene>
<dbReference type="EMBL" id="JAOXLN010000002">
    <property type="protein sequence ID" value="MDZ5084543.1"/>
    <property type="molecule type" value="Genomic_DNA"/>
</dbReference>
<sequence length="186" mass="19151">MAHLPPGDPGDDGNPDGDLAALDFGAAADDDAPETDLGVILGDYPGDSGDIDAATDDDPIAAFPSPGLGDGHADDAAAPLFTVGNPPGTVTVTTFLDGRVHRVDLAPATATMAESALADEIVVIAALATQDARSAQYTVMLDGMREHGHDNAATRDFLNRDLDLPTPEQAAAARIELFTNRYAGEE</sequence>
<evidence type="ECO:0000313" key="2">
    <source>
        <dbReference type="Proteomes" id="UP001289645"/>
    </source>
</evidence>
<accession>A0ACC6MC98</accession>
<dbReference type="Proteomes" id="UP001289645">
    <property type="component" value="Unassembled WGS sequence"/>
</dbReference>
<name>A0ACC6MC98_MYCPF</name>
<keyword evidence="2" id="KW-1185">Reference proteome</keyword>
<organism evidence="1 2">
    <name type="scientific">Mycolicibacterium parafortuitum</name>
    <name type="common">Mycobacterium parafortuitum</name>
    <dbReference type="NCBI Taxonomy" id="39692"/>
    <lineage>
        <taxon>Bacteria</taxon>
        <taxon>Bacillati</taxon>
        <taxon>Actinomycetota</taxon>
        <taxon>Actinomycetes</taxon>
        <taxon>Mycobacteriales</taxon>
        <taxon>Mycobacteriaceae</taxon>
        <taxon>Mycolicibacterium</taxon>
    </lineage>
</organism>
<comment type="caution">
    <text evidence="1">The sequence shown here is derived from an EMBL/GenBank/DDBJ whole genome shotgun (WGS) entry which is preliminary data.</text>
</comment>
<reference evidence="1 2" key="1">
    <citation type="journal article" date="2021" name="Chemosphere">
        <title>Bioballs carrying a syntrophic Rhodococcus and Mycolicibacterium consortium for simultaneous sorption and biodegradation of fuel oil in contaminated freshwater.</title>
        <authorList>
            <person name="Naloka K."/>
            <person name="Polrit D."/>
            <person name="Muangchinda C."/>
            <person name="Thoetkiattikul H."/>
            <person name="Pinyakong O."/>
        </authorList>
    </citation>
    <scope>NUCLEOTIDE SEQUENCE [LARGE SCALE GENOMIC DNA]</scope>
    <source>
        <strain evidence="1 2">J101</strain>
    </source>
</reference>